<dbReference type="Gene3D" id="2.30.30.140">
    <property type="match status" value="1"/>
</dbReference>
<evidence type="ECO:0000256" key="1">
    <source>
        <dbReference type="ARBA" id="ARBA00006018"/>
    </source>
</evidence>
<dbReference type="STRING" id="1280514.AXFE_04910"/>
<proteinExistence type="inferred from homology"/>
<sequence length="80" mass="8543">MTDTRRFLIPLALDQEEPASCSVCLDDATAIEIVEIKSGFALGVDPCGNISEVAYAFIEHLAVGDVVLVQPGIALARVQR</sequence>
<gene>
    <name evidence="2" type="ORF">AXFE_04910</name>
</gene>
<dbReference type="SUPFAM" id="SSF159127">
    <property type="entry name" value="HupF/HypC-like"/>
    <property type="match status" value="1"/>
</dbReference>
<dbReference type="RefSeq" id="WP_052604290.1">
    <property type="nucleotide sequence ID" value="NZ_JXYS01000012.1"/>
</dbReference>
<dbReference type="EMBL" id="JXYS01000012">
    <property type="protein sequence ID" value="KJF18543.1"/>
    <property type="molecule type" value="Genomic_DNA"/>
</dbReference>
<keyword evidence="3" id="KW-1185">Reference proteome</keyword>
<protein>
    <submittedName>
        <fullName evidence="2">Uncharacterized protein</fullName>
    </submittedName>
</protein>
<dbReference type="Proteomes" id="UP000032360">
    <property type="component" value="Unassembled WGS sequence"/>
</dbReference>
<comment type="similarity">
    <text evidence="1">Belongs to the HupF/HypC family.</text>
</comment>
<accession>A0A0D8HKT6</accession>
<dbReference type="InterPro" id="IPR001109">
    <property type="entry name" value="Hydrogenase_HupF/HypC"/>
</dbReference>
<comment type="caution">
    <text evidence="2">The sequence shown here is derived from an EMBL/GenBank/DDBJ whole genome shotgun (WGS) entry which is preliminary data.</text>
</comment>
<dbReference type="Pfam" id="PF01455">
    <property type="entry name" value="HupF_HypC"/>
    <property type="match status" value="1"/>
</dbReference>
<evidence type="ECO:0000313" key="2">
    <source>
        <dbReference type="EMBL" id="KJF18543.1"/>
    </source>
</evidence>
<evidence type="ECO:0000313" key="3">
    <source>
        <dbReference type="Proteomes" id="UP000032360"/>
    </source>
</evidence>
<organism evidence="2 3">
    <name type="scientific">Acidithrix ferrooxidans</name>
    <dbReference type="NCBI Taxonomy" id="1280514"/>
    <lineage>
        <taxon>Bacteria</taxon>
        <taxon>Bacillati</taxon>
        <taxon>Actinomycetota</taxon>
        <taxon>Acidimicrobiia</taxon>
        <taxon>Acidimicrobiales</taxon>
        <taxon>Acidimicrobiaceae</taxon>
        <taxon>Acidithrix</taxon>
    </lineage>
</organism>
<reference evidence="2 3" key="1">
    <citation type="submission" date="2015-01" db="EMBL/GenBank/DDBJ databases">
        <title>Draft genome of the acidophilic iron oxidizer Acidithrix ferrooxidans strain Py-F3.</title>
        <authorList>
            <person name="Poehlein A."/>
            <person name="Eisen S."/>
            <person name="Schloemann M."/>
            <person name="Johnson B.D."/>
            <person name="Daniel R."/>
            <person name="Muehling M."/>
        </authorList>
    </citation>
    <scope>NUCLEOTIDE SEQUENCE [LARGE SCALE GENOMIC DNA]</scope>
    <source>
        <strain evidence="2 3">Py-F3</strain>
    </source>
</reference>
<dbReference type="AlphaFoldDB" id="A0A0D8HKT6"/>
<name>A0A0D8HKT6_9ACTN</name>